<dbReference type="SUPFAM" id="SSF140860">
    <property type="entry name" value="Pseudo ankyrin repeat-like"/>
    <property type="match status" value="1"/>
</dbReference>
<proteinExistence type="predicted"/>
<name>A0A6C0E6X8_9ZZZZ</name>
<evidence type="ECO:0000313" key="1">
    <source>
        <dbReference type="EMBL" id="QHT24482.1"/>
    </source>
</evidence>
<organism evidence="1">
    <name type="scientific">viral metagenome</name>
    <dbReference type="NCBI Taxonomy" id="1070528"/>
    <lineage>
        <taxon>unclassified sequences</taxon>
        <taxon>metagenomes</taxon>
        <taxon>organismal metagenomes</taxon>
    </lineage>
</organism>
<dbReference type="AlphaFoldDB" id="A0A6C0E6X8"/>
<protein>
    <recommendedName>
        <fullName evidence="2">Ankyrin repeat protein</fullName>
    </recommendedName>
</protein>
<reference evidence="1" key="1">
    <citation type="journal article" date="2020" name="Nature">
        <title>Giant virus diversity and host interactions through global metagenomics.</title>
        <authorList>
            <person name="Schulz F."/>
            <person name="Roux S."/>
            <person name="Paez-Espino D."/>
            <person name="Jungbluth S."/>
            <person name="Walsh D.A."/>
            <person name="Denef V.J."/>
            <person name="McMahon K.D."/>
            <person name="Konstantinidis K.T."/>
            <person name="Eloe-Fadrosh E.A."/>
            <person name="Kyrpides N.C."/>
            <person name="Woyke T."/>
        </authorList>
    </citation>
    <scope>NUCLEOTIDE SEQUENCE</scope>
    <source>
        <strain evidence="1">GVMAG-M-3300023179-150</strain>
    </source>
</reference>
<accession>A0A6C0E6X8</accession>
<evidence type="ECO:0008006" key="2">
    <source>
        <dbReference type="Google" id="ProtNLM"/>
    </source>
</evidence>
<sequence length="250" mass="29361">MYVKISTVNGILICKNIKNLKLDEYLCERYSIKNIYINILIEKKLMYYNFADVISPETYSYIEDNNVIISDSYNIFDIETILNFKLDVTKQYIGALCRANRNDTLQHLYKHTNYKNKIIKMLEDDCIDCISRNYHYPYIFYTGLCNGSSLILEWGEENNTMPIKYFNTSNYSRILDLGSSHGVIHILDWFIKSGLKYGFELKYSDNALNSASGSGYTNVLDWWFNSELELKYYEKALDWASKNNHINVLN</sequence>
<dbReference type="EMBL" id="MN739745">
    <property type="protein sequence ID" value="QHT24482.1"/>
    <property type="molecule type" value="Genomic_DNA"/>
</dbReference>